<dbReference type="OrthoDB" id="540503at2759"/>
<dbReference type="GO" id="GO:0005794">
    <property type="term" value="C:Golgi apparatus"/>
    <property type="evidence" value="ECO:0007669"/>
    <property type="project" value="TreeGrafter"/>
</dbReference>
<evidence type="ECO:0000313" key="2">
    <source>
        <dbReference type="EMBL" id="KAA0174145.1"/>
    </source>
</evidence>
<organism evidence="2 3">
    <name type="scientific">Cafeteria roenbergensis</name>
    <name type="common">Marine flagellate</name>
    <dbReference type="NCBI Taxonomy" id="33653"/>
    <lineage>
        <taxon>Eukaryota</taxon>
        <taxon>Sar</taxon>
        <taxon>Stramenopiles</taxon>
        <taxon>Bigyra</taxon>
        <taxon>Opalozoa</taxon>
        <taxon>Bicosoecida</taxon>
        <taxon>Cafeteriaceae</taxon>
        <taxon>Cafeteria</taxon>
    </lineage>
</organism>
<evidence type="ECO:0000313" key="3">
    <source>
        <dbReference type="Proteomes" id="UP000322899"/>
    </source>
</evidence>
<accession>A0A5A8E8Q5</accession>
<comment type="caution">
    <text evidence="2">The sequence shown here is derived from an EMBL/GenBank/DDBJ whole genome shotgun (WGS) entry which is preliminary data.</text>
</comment>
<dbReference type="PANTHER" id="PTHR47032">
    <property type="entry name" value="UDP-D-XYLOSE:L-FUCOSE ALPHA-1,3-D-XYLOSYLTRANSFERASE-RELATED"/>
    <property type="match status" value="1"/>
</dbReference>
<dbReference type="AlphaFoldDB" id="A0A5A8E8Q5"/>
<dbReference type="Proteomes" id="UP000322899">
    <property type="component" value="Unassembled WGS sequence"/>
</dbReference>
<gene>
    <name evidence="2" type="ORF">FNF27_04366</name>
</gene>
<dbReference type="GO" id="GO:0016757">
    <property type="term" value="F:glycosyltransferase activity"/>
    <property type="evidence" value="ECO:0007669"/>
    <property type="project" value="TreeGrafter"/>
</dbReference>
<dbReference type="InterPro" id="IPR005069">
    <property type="entry name" value="Nucl-diP-sugar_transferase"/>
</dbReference>
<dbReference type="Pfam" id="PF03407">
    <property type="entry name" value="Nucleotid_trans"/>
    <property type="match status" value="1"/>
</dbReference>
<dbReference type="PANTHER" id="PTHR47032:SF1">
    <property type="entry name" value="UDP-D-XYLOSE:L-FUCOSE ALPHA-1,3-D-XYLOSYLTRANSFERASE-RELATED"/>
    <property type="match status" value="1"/>
</dbReference>
<feature type="domain" description="Nucleotide-diphospho-sugar transferase" evidence="1">
    <location>
        <begin position="69"/>
        <end position="270"/>
    </location>
</feature>
<sequence length="508" mass="54594">MAGCAPTTTPLLKDAAFIAAVHKAGAATAGEVGAALVKGGRPPLVVGIGDRSFLPMLQNFIATSIQRHAIRHYLVVALNQGMCDIIPTLGGAVTCVDAPGDYGAGGEFGSAQFARIVNMKSEVVMAIVRLGYDVLLVDGDIVFLQNPLPVLARNNRDTMYDLQIQDDAEGGRNSGFMFVKATPGGLAFMANAVDIARKNAGIRQQPAVNMAIEQTNVSFSHLVLPTASFPCGKVFFESPRRMFAYEHPCRKCVIMHNNWVVGTAAKVYRFKESLQWLVDGPSAYYSSPSRKYLEFGNPSAGVSLDAELGALRAAMTIGRMLGRAVILPVMRCHGCSVVGVGGTKQGCSGTSEDPDTCSFTAHFGIHEFVASMGQHSFRERMFRYNPLTPAEPPAGNNYHAVRLAFNATADGESALAPSPESQWVISTTAKLPPMSNDDASIVQGVQPADPDHGPTEEEILEWFGSDGSPVLRFKHLYGISARFSDSEKQAKFNKAWAKAIAKNSVRQY</sequence>
<protein>
    <recommendedName>
        <fullName evidence="1">Nucleotide-diphospho-sugar transferase domain-containing protein</fullName>
    </recommendedName>
</protein>
<dbReference type="InterPro" id="IPR052636">
    <property type="entry name" value="UDP-D-xylose:L-fucose_XylT"/>
</dbReference>
<reference evidence="2 3" key="1">
    <citation type="submission" date="2019-07" db="EMBL/GenBank/DDBJ databases">
        <title>Genomes of Cafeteria roenbergensis.</title>
        <authorList>
            <person name="Fischer M.G."/>
            <person name="Hackl T."/>
            <person name="Roman M."/>
        </authorList>
    </citation>
    <scope>NUCLEOTIDE SEQUENCE [LARGE SCALE GENOMIC DNA]</scope>
    <source>
        <strain evidence="2 3">E4-10P</strain>
    </source>
</reference>
<dbReference type="EMBL" id="VLTO01000025">
    <property type="protein sequence ID" value="KAA0174145.1"/>
    <property type="molecule type" value="Genomic_DNA"/>
</dbReference>
<name>A0A5A8E8Q5_CAFRO</name>
<proteinExistence type="predicted"/>
<evidence type="ECO:0000259" key="1">
    <source>
        <dbReference type="Pfam" id="PF03407"/>
    </source>
</evidence>